<evidence type="ECO:0000256" key="1">
    <source>
        <dbReference type="SAM" id="MobiDB-lite"/>
    </source>
</evidence>
<organism evidence="2 3">
    <name type="scientific">Ampelomyces quisqualis</name>
    <name type="common">Powdery mildew agent</name>
    <dbReference type="NCBI Taxonomy" id="50730"/>
    <lineage>
        <taxon>Eukaryota</taxon>
        <taxon>Fungi</taxon>
        <taxon>Dikarya</taxon>
        <taxon>Ascomycota</taxon>
        <taxon>Pezizomycotina</taxon>
        <taxon>Dothideomycetes</taxon>
        <taxon>Pleosporomycetidae</taxon>
        <taxon>Pleosporales</taxon>
        <taxon>Pleosporineae</taxon>
        <taxon>Phaeosphaeriaceae</taxon>
        <taxon>Ampelomyces</taxon>
    </lineage>
</organism>
<dbReference type="EMBL" id="ML979143">
    <property type="protein sequence ID" value="KAF1911552.1"/>
    <property type="molecule type" value="Genomic_DNA"/>
</dbReference>
<dbReference type="Proteomes" id="UP000800096">
    <property type="component" value="Unassembled WGS sequence"/>
</dbReference>
<dbReference type="AlphaFoldDB" id="A0A6A5Q825"/>
<protein>
    <submittedName>
        <fullName evidence="2">Uncharacterized protein</fullName>
    </submittedName>
</protein>
<keyword evidence="3" id="KW-1185">Reference proteome</keyword>
<feature type="region of interest" description="Disordered" evidence="1">
    <location>
        <begin position="148"/>
        <end position="176"/>
    </location>
</feature>
<name>A0A6A5Q825_AMPQU</name>
<reference evidence="2" key="1">
    <citation type="journal article" date="2020" name="Stud. Mycol.">
        <title>101 Dothideomycetes genomes: a test case for predicting lifestyles and emergence of pathogens.</title>
        <authorList>
            <person name="Haridas S."/>
            <person name="Albert R."/>
            <person name="Binder M."/>
            <person name="Bloem J."/>
            <person name="Labutti K."/>
            <person name="Salamov A."/>
            <person name="Andreopoulos B."/>
            <person name="Baker S."/>
            <person name="Barry K."/>
            <person name="Bills G."/>
            <person name="Bluhm B."/>
            <person name="Cannon C."/>
            <person name="Castanera R."/>
            <person name="Culley D."/>
            <person name="Daum C."/>
            <person name="Ezra D."/>
            <person name="Gonzalez J."/>
            <person name="Henrissat B."/>
            <person name="Kuo A."/>
            <person name="Liang C."/>
            <person name="Lipzen A."/>
            <person name="Lutzoni F."/>
            <person name="Magnuson J."/>
            <person name="Mondo S."/>
            <person name="Nolan M."/>
            <person name="Ohm R."/>
            <person name="Pangilinan J."/>
            <person name="Park H.-J."/>
            <person name="Ramirez L."/>
            <person name="Alfaro M."/>
            <person name="Sun H."/>
            <person name="Tritt A."/>
            <person name="Yoshinaga Y."/>
            <person name="Zwiers L.-H."/>
            <person name="Turgeon B."/>
            <person name="Goodwin S."/>
            <person name="Spatafora J."/>
            <person name="Crous P."/>
            <person name="Grigoriev I."/>
        </authorList>
    </citation>
    <scope>NUCLEOTIDE SEQUENCE</scope>
    <source>
        <strain evidence="2">HMLAC05119</strain>
    </source>
</reference>
<gene>
    <name evidence="2" type="ORF">BDU57DRAFT_524089</name>
</gene>
<proteinExistence type="predicted"/>
<feature type="compositionally biased region" description="Low complexity" evidence="1">
    <location>
        <begin position="149"/>
        <end position="158"/>
    </location>
</feature>
<evidence type="ECO:0000313" key="2">
    <source>
        <dbReference type="EMBL" id="KAF1911552.1"/>
    </source>
</evidence>
<accession>A0A6A5Q825</accession>
<evidence type="ECO:0000313" key="3">
    <source>
        <dbReference type="Proteomes" id="UP000800096"/>
    </source>
</evidence>
<sequence>MMHMAWKRRGHGMDPKGAPMPPGGRGHDGFRGAPAAGTLFALEDSQTHTTHGQLRATDSATQPVSSHGLTASFTRCWDAYERGCAATRISSTRKLDQFASHLKQPAHLHTPEVNRKHFERLASLGYRRTVGGPYLFEHWVTEVTRDTTESSTSHAAHTVRYHAASRLGPSSEASLS</sequence>